<gene>
    <name evidence="1" type="ORF">M413DRAFT_32117</name>
</gene>
<name>A0A0C2XDA2_HEBCY</name>
<dbReference type="OrthoDB" id="27483at2759"/>
<organism evidence="1 2">
    <name type="scientific">Hebeloma cylindrosporum</name>
    <dbReference type="NCBI Taxonomy" id="76867"/>
    <lineage>
        <taxon>Eukaryota</taxon>
        <taxon>Fungi</taxon>
        <taxon>Dikarya</taxon>
        <taxon>Basidiomycota</taxon>
        <taxon>Agaricomycotina</taxon>
        <taxon>Agaricomycetes</taxon>
        <taxon>Agaricomycetidae</taxon>
        <taxon>Agaricales</taxon>
        <taxon>Agaricineae</taxon>
        <taxon>Hymenogastraceae</taxon>
        <taxon>Hebeloma</taxon>
    </lineage>
</organism>
<sequence length="173" mass="19147">MSKLFYPAGVKTAMIDFINATDSQFAALAAACPPASSPFLSRILPGCPLESGVHGRRWHLLLGERFVKFRGKEVDADCGLYHWLVSTYRAQVVYNAAKGPQPTPSWRRSLDDSQPIEWIAPLSKANLFESHFLAYGNQASVGYAYGDVCLVAHVISAEDRGLVERTEEEKVEE</sequence>
<dbReference type="EMBL" id="KN831812">
    <property type="protein sequence ID" value="KIM35883.1"/>
    <property type="molecule type" value="Genomic_DNA"/>
</dbReference>
<dbReference type="AlphaFoldDB" id="A0A0C2XDA2"/>
<dbReference type="HOGENOM" id="CLU_1514127_0_0_1"/>
<keyword evidence="2" id="KW-1185">Reference proteome</keyword>
<reference evidence="2" key="2">
    <citation type="submission" date="2015-01" db="EMBL/GenBank/DDBJ databases">
        <title>Evolutionary Origins and Diversification of the Mycorrhizal Mutualists.</title>
        <authorList>
            <consortium name="DOE Joint Genome Institute"/>
            <consortium name="Mycorrhizal Genomics Consortium"/>
            <person name="Kohler A."/>
            <person name="Kuo A."/>
            <person name="Nagy L.G."/>
            <person name="Floudas D."/>
            <person name="Copeland A."/>
            <person name="Barry K.W."/>
            <person name="Cichocki N."/>
            <person name="Veneault-Fourrey C."/>
            <person name="LaButti K."/>
            <person name="Lindquist E.A."/>
            <person name="Lipzen A."/>
            <person name="Lundell T."/>
            <person name="Morin E."/>
            <person name="Murat C."/>
            <person name="Riley R."/>
            <person name="Ohm R."/>
            <person name="Sun H."/>
            <person name="Tunlid A."/>
            <person name="Henrissat B."/>
            <person name="Grigoriev I.V."/>
            <person name="Hibbett D.S."/>
            <person name="Martin F."/>
        </authorList>
    </citation>
    <scope>NUCLEOTIDE SEQUENCE [LARGE SCALE GENOMIC DNA]</scope>
    <source>
        <strain evidence="2">h7</strain>
    </source>
</reference>
<reference evidence="1 2" key="1">
    <citation type="submission" date="2014-04" db="EMBL/GenBank/DDBJ databases">
        <authorList>
            <consortium name="DOE Joint Genome Institute"/>
            <person name="Kuo A."/>
            <person name="Gay G."/>
            <person name="Dore J."/>
            <person name="Kohler A."/>
            <person name="Nagy L.G."/>
            <person name="Floudas D."/>
            <person name="Copeland A."/>
            <person name="Barry K.W."/>
            <person name="Cichocki N."/>
            <person name="Veneault-Fourrey C."/>
            <person name="LaButti K."/>
            <person name="Lindquist E.A."/>
            <person name="Lipzen A."/>
            <person name="Lundell T."/>
            <person name="Morin E."/>
            <person name="Murat C."/>
            <person name="Sun H."/>
            <person name="Tunlid A."/>
            <person name="Henrissat B."/>
            <person name="Grigoriev I.V."/>
            <person name="Hibbett D.S."/>
            <person name="Martin F."/>
            <person name="Nordberg H.P."/>
            <person name="Cantor M.N."/>
            <person name="Hua S.X."/>
        </authorList>
    </citation>
    <scope>NUCLEOTIDE SEQUENCE [LARGE SCALE GENOMIC DNA]</scope>
    <source>
        <strain evidence="2">h7</strain>
    </source>
</reference>
<proteinExistence type="predicted"/>
<evidence type="ECO:0000313" key="1">
    <source>
        <dbReference type="EMBL" id="KIM35883.1"/>
    </source>
</evidence>
<dbReference type="Proteomes" id="UP000053424">
    <property type="component" value="Unassembled WGS sequence"/>
</dbReference>
<accession>A0A0C2XDA2</accession>
<evidence type="ECO:0000313" key="2">
    <source>
        <dbReference type="Proteomes" id="UP000053424"/>
    </source>
</evidence>
<protein>
    <submittedName>
        <fullName evidence="1">Uncharacterized protein</fullName>
    </submittedName>
</protein>